<dbReference type="Proteomes" id="UP000215559">
    <property type="component" value="Unassembled WGS sequence"/>
</dbReference>
<comment type="caution">
    <text evidence="3">The sequence shown here is derived from an EMBL/GenBank/DDBJ whole genome shotgun (WGS) entry which is preliminary data.</text>
</comment>
<evidence type="ECO:0000313" key="4">
    <source>
        <dbReference type="Proteomes" id="UP000215559"/>
    </source>
</evidence>
<dbReference type="Gene3D" id="3.40.50.360">
    <property type="match status" value="1"/>
</dbReference>
<protein>
    <submittedName>
        <fullName evidence="3">MBL fold metallo-hydrolase</fullName>
    </submittedName>
</protein>
<dbReference type="SMART" id="SM00849">
    <property type="entry name" value="Lactamase_B"/>
    <property type="match status" value="1"/>
</dbReference>
<dbReference type="InterPro" id="IPR036866">
    <property type="entry name" value="RibonucZ/Hydroxyglut_hydro"/>
</dbReference>
<dbReference type="InterPro" id="IPR001279">
    <property type="entry name" value="Metallo-B-lactamas"/>
</dbReference>
<keyword evidence="3" id="KW-0378">Hydrolase</keyword>
<feature type="domain" description="Flavodoxin-like" evidence="2">
    <location>
        <begin position="255"/>
        <end position="393"/>
    </location>
</feature>
<evidence type="ECO:0000256" key="1">
    <source>
        <dbReference type="ARBA" id="ARBA00007121"/>
    </source>
</evidence>
<dbReference type="PANTHER" id="PTHR43717:SF1">
    <property type="entry name" value="ANAEROBIC NITRIC OXIDE REDUCTASE FLAVORUBREDOXIN"/>
    <property type="match status" value="1"/>
</dbReference>
<comment type="similarity">
    <text evidence="1">In the N-terminal section; belongs to the zinc metallo-hydrolase group 3 family.</text>
</comment>
<dbReference type="Gene3D" id="3.60.15.10">
    <property type="entry name" value="Ribonuclease Z/Hydroxyacylglutathione hydrolase-like"/>
    <property type="match status" value="1"/>
</dbReference>
<dbReference type="PIRSF" id="PIRSF005243">
    <property type="entry name" value="ROO"/>
    <property type="match status" value="1"/>
</dbReference>
<dbReference type="PANTHER" id="PTHR43717">
    <property type="entry name" value="ANAEROBIC NITRIC OXIDE REDUCTASE FLAVORUBREDOXIN"/>
    <property type="match status" value="1"/>
</dbReference>
<gene>
    <name evidence="3" type="ORF">CH330_07280</name>
</gene>
<dbReference type="EMBL" id="NOZP01000134">
    <property type="protein sequence ID" value="OYD14838.1"/>
    <property type="molecule type" value="Genomic_DNA"/>
</dbReference>
<proteinExistence type="inferred from homology"/>
<accession>A0A235BR78</accession>
<evidence type="ECO:0000313" key="3">
    <source>
        <dbReference type="EMBL" id="OYD14838.1"/>
    </source>
</evidence>
<name>A0A235BR78_UNCW3</name>
<dbReference type="PROSITE" id="PS50902">
    <property type="entry name" value="FLAVODOXIN_LIKE"/>
    <property type="match status" value="1"/>
</dbReference>
<sequence length="401" mass="44565">MKAKHFEAVRVNEHVYWVGAIDWGIRNFHGYTTSRGTTYNAYLILADKVTLIDTVKAPFLDELLGRIRSVIDPEKIDYIVSNHSEMDHTGSLPAVIDAVKPEKVFASKMGNKALAAHHLDRVEIEAVENGGSLSLGNLNLRFWETRMLHWPDSMVSYLAEDKLLFSQDGFGMHLASSERFADEIEPSILKQEAAKYYANILLPYSTLITRLLATVKEVGIDIKVLAPDHGPVWRKDFDILGWYGGWAKQKPTMKAVVAFDTMWHSTELMARAISEGLVEGGATVKVMPLGSSDRSEVVTELLDAGAFLVGSPTLNNNMFPTVADLLCYVRGLKPKNLVGQAFGSYGWSGESVNQLVRELEQMKVELVGEPAKVNYVPDETALARCKVLGRQVAEKIAEKLR</sequence>
<evidence type="ECO:0000259" key="2">
    <source>
        <dbReference type="PROSITE" id="PS50902"/>
    </source>
</evidence>
<dbReference type="GO" id="GO:0009055">
    <property type="term" value="F:electron transfer activity"/>
    <property type="evidence" value="ECO:0007669"/>
    <property type="project" value="InterPro"/>
</dbReference>
<dbReference type="CDD" id="cd07709">
    <property type="entry name" value="flavodiiron_proteins_MBL-fold"/>
    <property type="match status" value="1"/>
</dbReference>
<dbReference type="GO" id="GO:0046872">
    <property type="term" value="F:metal ion binding"/>
    <property type="evidence" value="ECO:0007669"/>
    <property type="project" value="InterPro"/>
</dbReference>
<dbReference type="Pfam" id="PF19583">
    <property type="entry name" value="ODP"/>
    <property type="match status" value="1"/>
</dbReference>
<dbReference type="AlphaFoldDB" id="A0A235BR78"/>
<reference evidence="3 4" key="1">
    <citation type="submission" date="2017-07" db="EMBL/GenBank/DDBJ databases">
        <title>Recovery of genomes from metagenomes via a dereplication, aggregation, and scoring strategy.</title>
        <authorList>
            <person name="Sieber C.M."/>
            <person name="Probst A.J."/>
            <person name="Sharrar A."/>
            <person name="Thomas B.C."/>
            <person name="Hess M."/>
            <person name="Tringe S.G."/>
            <person name="Banfield J.F."/>
        </authorList>
    </citation>
    <scope>NUCLEOTIDE SEQUENCE [LARGE SCALE GENOMIC DNA]</scope>
    <source>
        <strain evidence="3">JGI_Cruoil_03_51_56</strain>
    </source>
</reference>
<dbReference type="SUPFAM" id="SSF56281">
    <property type="entry name" value="Metallo-hydrolase/oxidoreductase"/>
    <property type="match status" value="1"/>
</dbReference>
<dbReference type="GO" id="GO:0010181">
    <property type="term" value="F:FMN binding"/>
    <property type="evidence" value="ECO:0007669"/>
    <property type="project" value="InterPro"/>
</dbReference>
<dbReference type="InterPro" id="IPR016440">
    <property type="entry name" value="Rubredoxin-O_OxRdtase"/>
</dbReference>
<dbReference type="InterPro" id="IPR008254">
    <property type="entry name" value="Flavodoxin/NO_synth"/>
</dbReference>
<dbReference type="GO" id="GO:0016787">
    <property type="term" value="F:hydrolase activity"/>
    <property type="evidence" value="ECO:0007669"/>
    <property type="project" value="UniProtKB-KW"/>
</dbReference>
<dbReference type="SUPFAM" id="SSF52218">
    <property type="entry name" value="Flavoproteins"/>
    <property type="match status" value="1"/>
</dbReference>
<dbReference type="GO" id="GO:0016491">
    <property type="term" value="F:oxidoreductase activity"/>
    <property type="evidence" value="ECO:0007669"/>
    <property type="project" value="InterPro"/>
</dbReference>
<dbReference type="InterPro" id="IPR045761">
    <property type="entry name" value="ODP_dom"/>
</dbReference>
<dbReference type="InterPro" id="IPR029039">
    <property type="entry name" value="Flavoprotein-like_sf"/>
</dbReference>
<organism evidence="3 4">
    <name type="scientific">candidate division WOR-3 bacterium JGI_Cruoil_03_51_56</name>
    <dbReference type="NCBI Taxonomy" id="1973747"/>
    <lineage>
        <taxon>Bacteria</taxon>
        <taxon>Bacteria division WOR-3</taxon>
    </lineage>
</organism>
<dbReference type="Pfam" id="PF00258">
    <property type="entry name" value="Flavodoxin_1"/>
    <property type="match status" value="1"/>
</dbReference>